<sequence length="37" mass="3986">MIEQPQPHPYSVHARICLGVAAFGAAPFVAALFMGMR</sequence>
<feature type="transmembrane region" description="Helical" evidence="1">
    <location>
        <begin position="12"/>
        <end position="34"/>
    </location>
</feature>
<evidence type="ECO:0000256" key="1">
    <source>
        <dbReference type="SAM" id="Phobius"/>
    </source>
</evidence>
<name>A0A1L3F8H2_BRAJP</name>
<keyword evidence="1" id="KW-1133">Transmembrane helix</keyword>
<dbReference type="EMBL" id="CP017637">
    <property type="protein sequence ID" value="APG09610.1"/>
    <property type="molecule type" value="Genomic_DNA"/>
</dbReference>
<gene>
    <name evidence="2" type="ORF">BKD09_14805</name>
</gene>
<evidence type="ECO:0000313" key="3">
    <source>
        <dbReference type="Proteomes" id="UP000181962"/>
    </source>
</evidence>
<reference evidence="2 3" key="1">
    <citation type="submission" date="2016-11" db="EMBL/GenBank/DDBJ databases">
        <title>Complete Genome Sequence of Bradyrhizobium sp. strain J5, an isolated from soybean nodule in Hokkaido.</title>
        <authorList>
            <person name="Kanehara K."/>
        </authorList>
    </citation>
    <scope>NUCLEOTIDE SEQUENCE [LARGE SCALE GENOMIC DNA]</scope>
    <source>
        <strain evidence="2 3">J5</strain>
    </source>
</reference>
<keyword evidence="1" id="KW-0472">Membrane</keyword>
<dbReference type="Proteomes" id="UP000181962">
    <property type="component" value="Chromosome"/>
</dbReference>
<proteinExistence type="predicted"/>
<protein>
    <submittedName>
        <fullName evidence="2">Uncharacterized protein</fullName>
    </submittedName>
</protein>
<evidence type="ECO:0000313" key="2">
    <source>
        <dbReference type="EMBL" id="APG09610.1"/>
    </source>
</evidence>
<dbReference type="AlphaFoldDB" id="A0A1L3F8H2"/>
<organism evidence="2 3">
    <name type="scientific">Bradyrhizobium japonicum</name>
    <dbReference type="NCBI Taxonomy" id="375"/>
    <lineage>
        <taxon>Bacteria</taxon>
        <taxon>Pseudomonadati</taxon>
        <taxon>Pseudomonadota</taxon>
        <taxon>Alphaproteobacteria</taxon>
        <taxon>Hyphomicrobiales</taxon>
        <taxon>Nitrobacteraceae</taxon>
        <taxon>Bradyrhizobium</taxon>
    </lineage>
</organism>
<keyword evidence="1" id="KW-0812">Transmembrane</keyword>
<accession>A0A1L3F8H2</accession>